<dbReference type="InterPro" id="IPR006311">
    <property type="entry name" value="TAT_signal"/>
</dbReference>
<feature type="signal peptide" evidence="1">
    <location>
        <begin position="1"/>
        <end position="28"/>
    </location>
</feature>
<dbReference type="Pfam" id="PF14247">
    <property type="entry name" value="DUF4344"/>
    <property type="match status" value="1"/>
</dbReference>
<dbReference type="PROSITE" id="PS51318">
    <property type="entry name" value="TAT"/>
    <property type="match status" value="1"/>
</dbReference>
<proteinExistence type="predicted"/>
<keyword evidence="1" id="KW-0732">Signal</keyword>
<comment type="caution">
    <text evidence="2">The sequence shown here is derived from an EMBL/GenBank/DDBJ whole genome shotgun (WGS) entry which is preliminary data.</text>
</comment>
<evidence type="ECO:0000313" key="3">
    <source>
        <dbReference type="Proteomes" id="UP000582837"/>
    </source>
</evidence>
<reference evidence="2 3" key="1">
    <citation type="submission" date="2020-08" db="EMBL/GenBank/DDBJ databases">
        <title>Genomic Encyclopedia of Type Strains, Phase IV (KMG-IV): sequencing the most valuable type-strain genomes for metagenomic binning, comparative biology and taxonomic classification.</title>
        <authorList>
            <person name="Goeker M."/>
        </authorList>
    </citation>
    <scope>NUCLEOTIDE SEQUENCE [LARGE SCALE GENOMIC DNA]</scope>
    <source>
        <strain evidence="2 3">DSM 29007</strain>
    </source>
</reference>
<accession>A0A841H5Y6</accession>
<dbReference type="RefSeq" id="WP_170034234.1">
    <property type="nucleotide sequence ID" value="NZ_JABDTL010000001.1"/>
</dbReference>
<dbReference type="Proteomes" id="UP000582837">
    <property type="component" value="Unassembled WGS sequence"/>
</dbReference>
<evidence type="ECO:0000256" key="1">
    <source>
        <dbReference type="SAM" id="SignalP"/>
    </source>
</evidence>
<sequence length="255" mass="28433">MNIPMPRRLTLLTTAATLALLALSPARAAAQGRWVPAYPTVRTPAYAALQESFRSRDRLGSLLETMSEFNLPRNITVEMAECGVPGAFYQPDRPAVRLCYELVTKLLEEIRADGGGDEEFFETFFAVMLHAMGHALVDELNLPLSLPAEEAADLFIADLEREADAEPEETSTMLRGAITLHELGINWEHPRSTEPGMDAARLQKLTCLIYGYAPAKHDWVVSEGRLSESRARACITEARNTAQRWDRMIQPHLRG</sequence>
<organism evidence="2 3">
    <name type="scientific">Longimicrobium terrae</name>
    <dbReference type="NCBI Taxonomy" id="1639882"/>
    <lineage>
        <taxon>Bacteria</taxon>
        <taxon>Pseudomonadati</taxon>
        <taxon>Gemmatimonadota</taxon>
        <taxon>Longimicrobiia</taxon>
        <taxon>Longimicrobiales</taxon>
        <taxon>Longimicrobiaceae</taxon>
        <taxon>Longimicrobium</taxon>
    </lineage>
</organism>
<dbReference type="EMBL" id="JACHIA010000026">
    <property type="protein sequence ID" value="MBB6073551.1"/>
    <property type="molecule type" value="Genomic_DNA"/>
</dbReference>
<feature type="chain" id="PRO_5032294620" description="Metallopeptidase DUF4344" evidence="1">
    <location>
        <begin position="29"/>
        <end position="255"/>
    </location>
</feature>
<keyword evidence="3" id="KW-1185">Reference proteome</keyword>
<dbReference type="AlphaFoldDB" id="A0A841H5Y6"/>
<protein>
    <recommendedName>
        <fullName evidence="4">Metallopeptidase DUF4344</fullName>
    </recommendedName>
</protein>
<gene>
    <name evidence="2" type="ORF">HNQ61_005222</name>
</gene>
<name>A0A841H5Y6_9BACT</name>
<dbReference type="InterPro" id="IPR025644">
    <property type="entry name" value="DUF4344"/>
</dbReference>
<evidence type="ECO:0008006" key="4">
    <source>
        <dbReference type="Google" id="ProtNLM"/>
    </source>
</evidence>
<evidence type="ECO:0000313" key="2">
    <source>
        <dbReference type="EMBL" id="MBB6073551.1"/>
    </source>
</evidence>